<keyword evidence="2" id="KW-1185">Reference proteome</keyword>
<sequence>MVQEVISLMCGTCGSLSEPVKMESEFFDIVGFENDVMEWSDYENEVPPLDAPHWVWSDRPPVQGQVRTVKVRHPFHMKAGEPFWMLYTPVSSSLNGWDSHPEEIELSSFVQCSIECVLERNDLKAWLRVKVLEVWMIKDFNNRFPARNGSNGYLDDFKMFGNPYIYLYRKWLFISAGAQGDLGVWGLVKQMDSQYHMLVYGDWGFHKNNAFGGNILLPKHQIEEWIKQAMQNNRYEKVE</sequence>
<name>A0A165R4Y0_9BACL</name>
<protein>
    <submittedName>
        <fullName evidence="1">Uncharacterized protein</fullName>
    </submittedName>
</protein>
<reference evidence="2" key="1">
    <citation type="submission" date="2016-01" db="EMBL/GenBank/DDBJ databases">
        <title>Draft genome of Chromobacterium sp. F49.</title>
        <authorList>
            <person name="Hong K.W."/>
        </authorList>
    </citation>
    <scope>NUCLEOTIDE SEQUENCE [LARGE SCALE GENOMIC DNA]</scope>
    <source>
        <strain evidence="2">M63</strain>
    </source>
</reference>
<dbReference type="EMBL" id="LQRA01000053">
    <property type="protein sequence ID" value="KZE78792.1"/>
    <property type="molecule type" value="Genomic_DNA"/>
</dbReference>
<organism evidence="1 2">
    <name type="scientific">Paenibacillus elgii</name>
    <dbReference type="NCBI Taxonomy" id="189691"/>
    <lineage>
        <taxon>Bacteria</taxon>
        <taxon>Bacillati</taxon>
        <taxon>Bacillota</taxon>
        <taxon>Bacilli</taxon>
        <taxon>Bacillales</taxon>
        <taxon>Paenibacillaceae</taxon>
        <taxon>Paenibacillus</taxon>
    </lineage>
</organism>
<dbReference type="AlphaFoldDB" id="A0A165R4Y0"/>
<gene>
    <name evidence="1" type="ORF">AV654_18540</name>
</gene>
<dbReference type="OrthoDB" id="2665003at2"/>
<proteinExistence type="predicted"/>
<evidence type="ECO:0000313" key="1">
    <source>
        <dbReference type="EMBL" id="KZE78792.1"/>
    </source>
</evidence>
<comment type="caution">
    <text evidence="1">The sequence shown here is derived from an EMBL/GenBank/DDBJ whole genome shotgun (WGS) entry which is preliminary data.</text>
</comment>
<dbReference type="Proteomes" id="UP000076563">
    <property type="component" value="Unassembled WGS sequence"/>
</dbReference>
<accession>A0A165R4Y0</accession>
<dbReference type="STRING" id="1007103.GCA_000213315_00800"/>
<dbReference type="RefSeq" id="WP_063182353.1">
    <property type="nucleotide sequence ID" value="NZ_LQRA01000053.1"/>
</dbReference>
<evidence type="ECO:0000313" key="2">
    <source>
        <dbReference type="Proteomes" id="UP000076563"/>
    </source>
</evidence>